<gene>
    <name evidence="1" type="ORF">ADEAN_000304500</name>
</gene>
<evidence type="ECO:0000313" key="1">
    <source>
        <dbReference type="EMBL" id="CAD2215590.1"/>
    </source>
</evidence>
<organism evidence="1 2">
    <name type="scientific">Angomonas deanei</name>
    <dbReference type="NCBI Taxonomy" id="59799"/>
    <lineage>
        <taxon>Eukaryota</taxon>
        <taxon>Discoba</taxon>
        <taxon>Euglenozoa</taxon>
        <taxon>Kinetoplastea</taxon>
        <taxon>Metakinetoplastina</taxon>
        <taxon>Trypanosomatida</taxon>
        <taxon>Trypanosomatidae</taxon>
        <taxon>Strigomonadinae</taxon>
        <taxon>Angomonas</taxon>
    </lineage>
</organism>
<name>A0A7G2C701_9TRYP</name>
<dbReference type="EMBL" id="LR877149">
    <property type="protein sequence ID" value="CAD2215590.1"/>
    <property type="molecule type" value="Genomic_DNA"/>
</dbReference>
<protein>
    <submittedName>
        <fullName evidence="1">Uncharacterized protein</fullName>
    </submittedName>
</protein>
<dbReference type="AlphaFoldDB" id="A0A7G2C701"/>
<accession>A0A7G2C701</accession>
<dbReference type="Proteomes" id="UP000515908">
    <property type="component" value="Chromosome 05"/>
</dbReference>
<proteinExistence type="predicted"/>
<sequence>MMLSTFMKANQNTNNANNSMFDPNAEHVLDMLNNSIFNNTTHHDDNEKLNGKKPVYHHGRSHTLDSIFSPVSPHLAGENDTSGSTPPVSARAYNNKSLMLSTVLDDTLSQAIHTNHGMGFNTSGTTPYNAYPHHNNPSYTSHNNPGHLGNLLVEYTVRRKKLMTREAMEWDRLQAQFMSQQRHLRLVRLEKEEETARRSDIDGGDRLVPAGGEEGVGGAAGAAEEVFSVLIFLFFVYYECLNGRCSF</sequence>
<evidence type="ECO:0000313" key="2">
    <source>
        <dbReference type="Proteomes" id="UP000515908"/>
    </source>
</evidence>
<reference evidence="1 2" key="1">
    <citation type="submission" date="2020-08" db="EMBL/GenBank/DDBJ databases">
        <authorList>
            <person name="Newling K."/>
            <person name="Davey J."/>
            <person name="Forrester S."/>
        </authorList>
    </citation>
    <scope>NUCLEOTIDE SEQUENCE [LARGE SCALE GENOMIC DNA]</scope>
    <source>
        <strain evidence="2">Crithidia deanei Carvalho (ATCC PRA-265)</strain>
    </source>
</reference>
<dbReference type="VEuPathDB" id="TriTrypDB:ADEAN_000304500"/>
<keyword evidence="2" id="KW-1185">Reference proteome</keyword>